<dbReference type="InterPro" id="IPR036812">
    <property type="entry name" value="NAD(P)_OxRdtase_dom_sf"/>
</dbReference>
<name>A0ABT5ZAZ8_9ACTN</name>
<dbReference type="InterPro" id="IPR023210">
    <property type="entry name" value="NADP_OxRdtase_dom"/>
</dbReference>
<dbReference type="Proteomes" id="UP001220022">
    <property type="component" value="Unassembled WGS sequence"/>
</dbReference>
<accession>A0ABT5ZAZ8</accession>
<evidence type="ECO:0000313" key="2">
    <source>
        <dbReference type="EMBL" id="MDF2261014.1"/>
    </source>
</evidence>
<sequence length="255" mass="27671">MPHIALGTMRMSGHFDGLMVLNRDAVGASRLLDAARHLGVDLFDTAPVYARGQAEWDLGRSGGPAASRVWTKVGVDIGGVLPRLDYSVPGMLATLQGSCRRLRRTSVECVFVHNPTAEVLRSLDWRQLYELMVVNGPADALGASVLTGEEVELLLDVPVPVPMPVMVEAALLDRRRGLAVRLANAGHRLIVRSLFSGGAAFDGLPPERRIRLIGEAFHATVSRYDPWAVVIAPRTPQQMAEYSAVLRYATGKATQ</sequence>
<reference evidence="2 3" key="1">
    <citation type="submission" date="2023-03" db="EMBL/GenBank/DDBJ databases">
        <title>Draft genome sequence of type strain Streptomyces ferralitis JCM 14344.</title>
        <authorList>
            <person name="Klaysubun C."/>
            <person name="Duangmal K."/>
        </authorList>
    </citation>
    <scope>NUCLEOTIDE SEQUENCE [LARGE SCALE GENOMIC DNA]</scope>
    <source>
        <strain evidence="2 3">JCM 14344</strain>
    </source>
</reference>
<gene>
    <name evidence="2" type="ORF">P2L57_36440</name>
</gene>
<proteinExistence type="predicted"/>
<evidence type="ECO:0000313" key="3">
    <source>
        <dbReference type="Proteomes" id="UP001220022"/>
    </source>
</evidence>
<dbReference type="SUPFAM" id="SSF51430">
    <property type="entry name" value="NAD(P)-linked oxidoreductase"/>
    <property type="match status" value="1"/>
</dbReference>
<keyword evidence="3" id="KW-1185">Reference proteome</keyword>
<comment type="caution">
    <text evidence="2">The sequence shown here is derived from an EMBL/GenBank/DDBJ whole genome shotgun (WGS) entry which is preliminary data.</text>
</comment>
<organism evidence="2 3">
    <name type="scientific">Streptantibioticus ferralitis</name>
    <dbReference type="NCBI Taxonomy" id="236510"/>
    <lineage>
        <taxon>Bacteria</taxon>
        <taxon>Bacillati</taxon>
        <taxon>Actinomycetota</taxon>
        <taxon>Actinomycetes</taxon>
        <taxon>Kitasatosporales</taxon>
        <taxon>Streptomycetaceae</taxon>
        <taxon>Streptantibioticus</taxon>
    </lineage>
</organism>
<feature type="domain" description="NADP-dependent oxidoreductase" evidence="1">
    <location>
        <begin position="4"/>
        <end position="199"/>
    </location>
</feature>
<dbReference type="RefSeq" id="WP_275822197.1">
    <property type="nucleotide sequence ID" value="NZ_BAAANM010000042.1"/>
</dbReference>
<dbReference type="Pfam" id="PF00248">
    <property type="entry name" value="Aldo_ket_red"/>
    <property type="match status" value="1"/>
</dbReference>
<dbReference type="Gene3D" id="3.20.20.100">
    <property type="entry name" value="NADP-dependent oxidoreductase domain"/>
    <property type="match status" value="1"/>
</dbReference>
<evidence type="ECO:0000259" key="1">
    <source>
        <dbReference type="Pfam" id="PF00248"/>
    </source>
</evidence>
<protein>
    <submittedName>
        <fullName evidence="2">Aldo/keto reductase</fullName>
    </submittedName>
</protein>
<dbReference type="EMBL" id="JARHTQ010000045">
    <property type="protein sequence ID" value="MDF2261014.1"/>
    <property type="molecule type" value="Genomic_DNA"/>
</dbReference>